<keyword evidence="2" id="KW-0472">Membrane</keyword>
<evidence type="ECO:0000313" key="3">
    <source>
        <dbReference type="EMBL" id="VVA15166.1"/>
    </source>
</evidence>
<feature type="compositionally biased region" description="Low complexity" evidence="1">
    <location>
        <begin position="362"/>
        <end position="375"/>
    </location>
</feature>
<evidence type="ECO:0000256" key="2">
    <source>
        <dbReference type="SAM" id="Phobius"/>
    </source>
</evidence>
<dbReference type="PANTHER" id="PTHR37189">
    <property type="entry name" value="CONCANAVALIN A-LIKE LECTIN/GLUCANASE DOMAIN-CONTAINING PROTEIN-RELATED"/>
    <property type="match status" value="1"/>
</dbReference>
<evidence type="ECO:0000313" key="4">
    <source>
        <dbReference type="Proteomes" id="UP000327085"/>
    </source>
</evidence>
<keyword evidence="2" id="KW-1133">Transmembrane helix</keyword>
<proteinExistence type="predicted"/>
<dbReference type="Proteomes" id="UP000327085">
    <property type="component" value="Chromosome 8"/>
</dbReference>
<gene>
    <name evidence="3" type="ORF">ALMOND_2B013079</name>
</gene>
<feature type="transmembrane region" description="Helical" evidence="2">
    <location>
        <begin position="64"/>
        <end position="86"/>
    </location>
</feature>
<dbReference type="AlphaFoldDB" id="A0A5E4EIE4"/>
<dbReference type="Gramene" id="VVA15166">
    <property type="protein sequence ID" value="VVA15166"/>
    <property type="gene ID" value="Prudul26B013079"/>
</dbReference>
<keyword evidence="2" id="KW-0812">Transmembrane</keyword>
<protein>
    <submittedName>
        <fullName evidence="3">PREDICTED: LOC110747658 isoform X1</fullName>
    </submittedName>
</protein>
<dbReference type="EMBL" id="CABIKO010000013">
    <property type="protein sequence ID" value="VVA15166.1"/>
    <property type="molecule type" value="Genomic_DNA"/>
</dbReference>
<feature type="region of interest" description="Disordered" evidence="1">
    <location>
        <begin position="361"/>
        <end position="421"/>
    </location>
</feature>
<dbReference type="InParanoid" id="A0A5E4EIE4"/>
<organism evidence="3 4">
    <name type="scientific">Prunus dulcis</name>
    <name type="common">Almond</name>
    <name type="synonym">Amygdalus dulcis</name>
    <dbReference type="NCBI Taxonomy" id="3755"/>
    <lineage>
        <taxon>Eukaryota</taxon>
        <taxon>Viridiplantae</taxon>
        <taxon>Streptophyta</taxon>
        <taxon>Embryophyta</taxon>
        <taxon>Tracheophyta</taxon>
        <taxon>Spermatophyta</taxon>
        <taxon>Magnoliopsida</taxon>
        <taxon>eudicotyledons</taxon>
        <taxon>Gunneridae</taxon>
        <taxon>Pentapetalae</taxon>
        <taxon>rosids</taxon>
        <taxon>fabids</taxon>
        <taxon>Rosales</taxon>
        <taxon>Rosaceae</taxon>
        <taxon>Amygdaloideae</taxon>
        <taxon>Amygdaleae</taxon>
        <taxon>Prunus</taxon>
    </lineage>
</organism>
<evidence type="ECO:0000256" key="1">
    <source>
        <dbReference type="SAM" id="MobiDB-lite"/>
    </source>
</evidence>
<name>A0A5E4EIE4_PRUDU</name>
<dbReference type="PANTHER" id="PTHR37189:SF4">
    <property type="entry name" value="TRANSMEMBRANE PROTEIN"/>
    <property type="match status" value="1"/>
</dbReference>
<accession>A0A5E4EIE4</accession>
<sequence>MALPMEISVAIAVFFYGGGDGIGRSRAEAVGSRSPAASAKSRTEVKSFFVGARGGGGRYHVRDVLLLASIVCGIAGVALFVASAFVDQGFFCDIKPLIATQLVDHHPDHDHDHQNEKSSSPHDRTKLEINFTLFVYNKYYVNLSEEDETQSIAICQYEEPAITATHTIDDVRSLDTELDVVKLFLSEQLYQLKIKDDEWHDSVVEDIIKRGREIGKSDSKIGPKILRLRVDMSITHILELCDICSDKTVLERDALLKKMLKRTRVVANDEQHDENEEEEEAGRERKRLRFVRENELCPICMEEFIAGWDEAPLSQEQIDKEFAAQLSLLDSQRKGKDIVNEGDYSEEDFDMLLAMAISIEETSNSSKPSSSTGSTHQNQIVSDTGDDESDDVVPAVAEGAAGSSSNRSVGRNAGKNVDRST</sequence>
<reference evidence="4" key="1">
    <citation type="journal article" date="2020" name="Plant J.">
        <title>Transposons played a major role in the diversification between the closely related almond and peach genomes: results from the almond genome sequence.</title>
        <authorList>
            <person name="Alioto T."/>
            <person name="Alexiou K.G."/>
            <person name="Bardil A."/>
            <person name="Barteri F."/>
            <person name="Castanera R."/>
            <person name="Cruz F."/>
            <person name="Dhingra A."/>
            <person name="Duval H."/>
            <person name="Fernandez I Marti A."/>
            <person name="Frias L."/>
            <person name="Galan B."/>
            <person name="Garcia J.L."/>
            <person name="Howad W."/>
            <person name="Gomez-Garrido J."/>
            <person name="Gut M."/>
            <person name="Julca I."/>
            <person name="Morata J."/>
            <person name="Puigdomenech P."/>
            <person name="Ribeca P."/>
            <person name="Rubio Cabetas M.J."/>
            <person name="Vlasova A."/>
            <person name="Wirthensohn M."/>
            <person name="Garcia-Mas J."/>
            <person name="Gabaldon T."/>
            <person name="Casacuberta J.M."/>
            <person name="Arus P."/>
        </authorList>
    </citation>
    <scope>NUCLEOTIDE SEQUENCE [LARGE SCALE GENOMIC DNA]</scope>
    <source>
        <strain evidence="4">cv. Texas</strain>
    </source>
</reference>